<reference evidence="1 2" key="1">
    <citation type="submission" date="2020-07" db="EMBL/GenBank/DDBJ databases">
        <title>Taxonomic proposal: Crassvirales, a new order of highly abundant and diverse bacterial viruses.</title>
        <authorList>
            <person name="Shkoporov A.N."/>
            <person name="Stockdale S.R."/>
            <person name="Guerin E."/>
            <person name="Ross R.P."/>
            <person name="Hill C."/>
        </authorList>
    </citation>
    <scope>NUCLEOTIDE SEQUENCE [LARGE SCALE GENOMIC DNA]</scope>
</reference>
<dbReference type="Gene3D" id="2.60.120.200">
    <property type="match status" value="1"/>
</dbReference>
<keyword evidence="2" id="KW-1185">Reference proteome</keyword>
<dbReference type="RefSeq" id="YP_010111415.1">
    <property type="nucleotide sequence ID" value="NC_055881.1"/>
</dbReference>
<accession>A0A7M1RXX4</accession>
<name>A0A7M1RXX4_9CAUD</name>
<evidence type="ECO:0000313" key="1">
    <source>
        <dbReference type="EMBL" id="QOR59257.1"/>
    </source>
</evidence>
<dbReference type="Proteomes" id="UP000593627">
    <property type="component" value="Segment"/>
</dbReference>
<organism evidence="1 2">
    <name type="scientific">uncultured phage cr112_1</name>
    <dbReference type="NCBI Taxonomy" id="2772072"/>
    <lineage>
        <taxon>Viruses</taxon>
        <taxon>Duplodnaviria</taxon>
        <taxon>Heunggongvirae</taxon>
        <taxon>Uroviricota</taxon>
        <taxon>Caudoviricetes</taxon>
        <taxon>Crassvirales</taxon>
        <taxon>Steigviridae</taxon>
        <taxon>Asinivirinae</taxon>
        <taxon>Kehishuvirus</taxon>
        <taxon>Kehishuvirus splanchnicus</taxon>
    </lineage>
</organism>
<dbReference type="GeneID" id="65129803"/>
<dbReference type="KEGG" id="vg:65129803"/>
<sequence length="475" mass="52663">MSISIGIGNYIGKSKPQGSSFHPSLVDYWNFKGKNNFDKDRNTIKGIKGNILNAYNFGWSLGSGYGLFKENYLTYHKAQNVFVTDDHSITIMNFVPANNWILLKYGNSQLNATRIRVTGLTANNQLAYGYSPTNDGARVLMAIPSDGEYDLPKSVVNTQTYSVGFIVQNALSQNVTIQQIPEYEGAIVTDGIDDYLKLDKVGYKVGTIIIKFKTINIKPNIVNSILNIHTDEVVLQYDTSGVLNNNFTTYKNYGEYSVGTFNIDKNAATPLTLGCRLSNSGSPMEYSNVAIYSVAIYQNVLTAEEIQKEINVMEYDTPNPVFALNFDNFAYKAVDYPDFATGKVTTNKIVVDSTTESFTGAIALAKDPEATTGDPIEVSAYKLKVTGIDSYNNPDGIWGIALMPAKINDENTGNWDSPIPIYKDGVYDIPAILKEDRVYNMGIVSQIVINKPIEIEVLYDKNITKSFPETKQIFP</sequence>
<evidence type="ECO:0000313" key="2">
    <source>
        <dbReference type="Proteomes" id="UP000593627"/>
    </source>
</evidence>
<proteinExistence type="predicted"/>
<protein>
    <submittedName>
        <fullName evidence="1">Uncharacterized protein</fullName>
    </submittedName>
</protein>
<dbReference type="EMBL" id="MT774388">
    <property type="protein sequence ID" value="QOR59257.1"/>
    <property type="molecule type" value="Genomic_DNA"/>
</dbReference>